<dbReference type="Proteomes" id="UP001334248">
    <property type="component" value="Unassembled WGS sequence"/>
</dbReference>
<evidence type="ECO:0000313" key="3">
    <source>
        <dbReference type="EMBL" id="KAK5937275.1"/>
    </source>
</evidence>
<dbReference type="RefSeq" id="XP_064725365.1">
    <property type="nucleotide sequence ID" value="XM_064878964.1"/>
</dbReference>
<dbReference type="GO" id="GO:0061631">
    <property type="term" value="F:ubiquitin conjugating enzyme activity"/>
    <property type="evidence" value="ECO:0007669"/>
    <property type="project" value="UniProtKB-EC"/>
</dbReference>
<accession>A0ABR0R9J3</accession>
<evidence type="ECO:0000256" key="1">
    <source>
        <dbReference type="ARBA" id="ARBA00022786"/>
    </source>
</evidence>
<keyword evidence="4" id="KW-1185">Reference proteome</keyword>
<name>A0ABR0R9J3_9EURO</name>
<dbReference type="InterPro" id="IPR000608">
    <property type="entry name" value="UBC"/>
</dbReference>
<dbReference type="SUPFAM" id="SSF54495">
    <property type="entry name" value="UBC-like"/>
    <property type="match status" value="1"/>
</dbReference>
<evidence type="ECO:0000259" key="2">
    <source>
        <dbReference type="PROSITE" id="PS50127"/>
    </source>
</evidence>
<dbReference type="PROSITE" id="PS50127">
    <property type="entry name" value="UBC_2"/>
    <property type="match status" value="1"/>
</dbReference>
<keyword evidence="1" id="KW-0833">Ubl conjugation pathway</keyword>
<comment type="caution">
    <text evidence="3">The sequence shown here is derived from an EMBL/GenBank/DDBJ whole genome shotgun (WGS) entry which is preliminary data.</text>
</comment>
<evidence type="ECO:0000313" key="4">
    <source>
        <dbReference type="Proteomes" id="UP001334248"/>
    </source>
</evidence>
<gene>
    <name evidence="3" type="primary">UBE2D4</name>
    <name evidence="3" type="ORF">PMZ80_010575</name>
</gene>
<dbReference type="PANTHER" id="PTHR24067">
    <property type="entry name" value="UBIQUITIN-CONJUGATING ENZYME E2"/>
    <property type="match status" value="1"/>
</dbReference>
<proteinExistence type="predicted"/>
<sequence length="165" mass="18382">MSVPPDHRQRRLIAELQSLKQDNEEQNPKLFRLISASDDLSTWKVELFPATDSLYSGGVLELELQFSNSYPLEAPTARFTSEIYHPNVDSSGFVRGDILRSGQWAPVATAGMVVRCLLTLLDNPDLQGEILNEAAAGLYLTHLDEYKKVVRASIEEAGTRCYLVA</sequence>
<keyword evidence="3" id="KW-0808">Transferase</keyword>
<dbReference type="InterPro" id="IPR016135">
    <property type="entry name" value="UBQ-conjugating_enzyme/RWD"/>
</dbReference>
<feature type="domain" description="UBC core" evidence="2">
    <location>
        <begin position="7"/>
        <end position="159"/>
    </location>
</feature>
<dbReference type="Pfam" id="PF00179">
    <property type="entry name" value="UQ_con"/>
    <property type="match status" value="1"/>
</dbReference>
<dbReference type="EMBL" id="JAVHJV010000018">
    <property type="protein sequence ID" value="KAK5937275.1"/>
    <property type="molecule type" value="Genomic_DNA"/>
</dbReference>
<dbReference type="Gene3D" id="3.10.110.10">
    <property type="entry name" value="Ubiquitin Conjugating Enzyme"/>
    <property type="match status" value="1"/>
</dbReference>
<reference evidence="3 4" key="1">
    <citation type="journal article" date="2023" name="Res Sq">
        <title>Genomic and morphological characterization of Knufia obscura isolated from the Mars 2020 spacecraft assembly facility.</title>
        <authorList>
            <person name="Chander A.M."/>
            <person name="Teixeira M.M."/>
            <person name="Singh N.K."/>
            <person name="Williams M.P."/>
            <person name="Parker C.W."/>
            <person name="Leo P."/>
            <person name="Stajich J.E."/>
            <person name="Torok T."/>
            <person name="Tighe S."/>
            <person name="Mason C.E."/>
            <person name="Venkateswaran K."/>
        </authorList>
    </citation>
    <scope>NUCLEOTIDE SEQUENCE [LARGE SCALE GENOMIC DNA]</scope>
    <source>
        <strain evidence="3 4">CCFEE 5817</strain>
    </source>
</reference>
<dbReference type="EC" id="2.3.2.23" evidence="3"/>
<organism evidence="3 4">
    <name type="scientific">Knufia obscura</name>
    <dbReference type="NCBI Taxonomy" id="1635080"/>
    <lineage>
        <taxon>Eukaryota</taxon>
        <taxon>Fungi</taxon>
        <taxon>Dikarya</taxon>
        <taxon>Ascomycota</taxon>
        <taxon>Pezizomycotina</taxon>
        <taxon>Eurotiomycetes</taxon>
        <taxon>Chaetothyriomycetidae</taxon>
        <taxon>Chaetothyriales</taxon>
        <taxon>Trichomeriaceae</taxon>
        <taxon>Knufia</taxon>
    </lineage>
</organism>
<dbReference type="GeneID" id="90004024"/>
<protein>
    <submittedName>
        <fullName evidence="3">Ubiquitin-conjugating enzyme E2 D4</fullName>
        <ecNumber evidence="3">2.3.2.23</ecNumber>
    </submittedName>
</protein>
<dbReference type="SMART" id="SM00212">
    <property type="entry name" value="UBCc"/>
    <property type="match status" value="1"/>
</dbReference>
<dbReference type="InterPro" id="IPR050113">
    <property type="entry name" value="Ub_conjugating_enzyme"/>
</dbReference>
<dbReference type="CDD" id="cd00195">
    <property type="entry name" value="UBCc_UEV"/>
    <property type="match status" value="1"/>
</dbReference>
<keyword evidence="3" id="KW-0012">Acyltransferase</keyword>